<dbReference type="Gene3D" id="3.30.410.10">
    <property type="entry name" value="Cholesterol Oxidase, domain 2"/>
    <property type="match status" value="1"/>
</dbReference>
<dbReference type="STRING" id="1141098.A0A1Y2DN77"/>
<dbReference type="AlphaFoldDB" id="A0A1Y2DN77"/>
<dbReference type="EMBL" id="MCFJ01000011">
    <property type="protein sequence ID" value="ORY60629.1"/>
    <property type="molecule type" value="Genomic_DNA"/>
</dbReference>
<accession>A0A1Y2DN77</accession>
<dbReference type="GO" id="GO:0016614">
    <property type="term" value="F:oxidoreductase activity, acting on CH-OH group of donors"/>
    <property type="evidence" value="ECO:0007669"/>
    <property type="project" value="InterPro"/>
</dbReference>
<dbReference type="Pfam" id="PF05199">
    <property type="entry name" value="GMC_oxred_C"/>
    <property type="match status" value="1"/>
</dbReference>
<dbReference type="OrthoDB" id="413885at2759"/>
<protein>
    <recommendedName>
        <fullName evidence="1">Glucose-methanol-choline oxidoreductase C-terminal domain-containing protein</fullName>
    </recommendedName>
</protein>
<dbReference type="GeneID" id="63776995"/>
<dbReference type="InterPro" id="IPR007867">
    <property type="entry name" value="GMC_OxRtase_C"/>
</dbReference>
<dbReference type="PANTHER" id="PTHR47190">
    <property type="entry name" value="DEHYDROGENASE, PUTATIVE-RELATED"/>
    <property type="match status" value="1"/>
</dbReference>
<name>A0A1Y2DN77_9PEZI</name>
<reference evidence="2 3" key="1">
    <citation type="submission" date="2016-07" db="EMBL/GenBank/DDBJ databases">
        <title>Pervasive Adenine N6-methylation of Active Genes in Fungi.</title>
        <authorList>
            <consortium name="DOE Joint Genome Institute"/>
            <person name="Mondo S.J."/>
            <person name="Dannebaum R.O."/>
            <person name="Kuo R.C."/>
            <person name="Labutti K."/>
            <person name="Haridas S."/>
            <person name="Kuo A."/>
            <person name="Salamov A."/>
            <person name="Ahrendt S.R."/>
            <person name="Lipzen A."/>
            <person name="Sullivan W."/>
            <person name="Andreopoulos W.B."/>
            <person name="Clum A."/>
            <person name="Lindquist E."/>
            <person name="Daum C."/>
            <person name="Ramamoorthy G.K."/>
            <person name="Gryganskyi A."/>
            <person name="Culley D."/>
            <person name="Magnuson J.K."/>
            <person name="James T.Y."/>
            <person name="O'Malley M.A."/>
            <person name="Stajich J.E."/>
            <person name="Spatafora J.W."/>
            <person name="Visel A."/>
            <person name="Grigoriev I.V."/>
        </authorList>
    </citation>
    <scope>NUCLEOTIDE SEQUENCE [LARGE SCALE GENOMIC DNA]</scope>
    <source>
        <strain evidence="2 3">CBS 129021</strain>
    </source>
</reference>
<dbReference type="InterPro" id="IPR036188">
    <property type="entry name" value="FAD/NAD-bd_sf"/>
</dbReference>
<proteinExistence type="predicted"/>
<dbReference type="SUPFAM" id="SSF51905">
    <property type="entry name" value="FAD/NAD(P)-binding domain"/>
    <property type="match status" value="1"/>
</dbReference>
<organism evidence="2 3">
    <name type="scientific">Pseudomassariella vexata</name>
    <dbReference type="NCBI Taxonomy" id="1141098"/>
    <lineage>
        <taxon>Eukaryota</taxon>
        <taxon>Fungi</taxon>
        <taxon>Dikarya</taxon>
        <taxon>Ascomycota</taxon>
        <taxon>Pezizomycotina</taxon>
        <taxon>Sordariomycetes</taxon>
        <taxon>Xylariomycetidae</taxon>
        <taxon>Amphisphaeriales</taxon>
        <taxon>Pseudomassariaceae</taxon>
        <taxon>Pseudomassariella</taxon>
    </lineage>
</organism>
<evidence type="ECO:0000313" key="3">
    <source>
        <dbReference type="Proteomes" id="UP000193689"/>
    </source>
</evidence>
<evidence type="ECO:0000259" key="1">
    <source>
        <dbReference type="Pfam" id="PF05199"/>
    </source>
</evidence>
<dbReference type="InterPro" id="IPR053208">
    <property type="entry name" value="GMC_Oxidoreductase_CD"/>
</dbReference>
<dbReference type="Proteomes" id="UP000193689">
    <property type="component" value="Unassembled WGS sequence"/>
</dbReference>
<keyword evidence="3" id="KW-1185">Reference proteome</keyword>
<dbReference type="SUPFAM" id="SSF54373">
    <property type="entry name" value="FAD-linked reductases, C-terminal domain"/>
    <property type="match status" value="1"/>
</dbReference>
<dbReference type="RefSeq" id="XP_040712856.1">
    <property type="nucleotide sequence ID" value="XM_040860783.1"/>
</dbReference>
<feature type="domain" description="Glucose-methanol-choline oxidoreductase C-terminal" evidence="1">
    <location>
        <begin position="132"/>
        <end position="259"/>
    </location>
</feature>
<gene>
    <name evidence="2" type="ORF">BCR38DRAFT_441756</name>
</gene>
<evidence type="ECO:0000313" key="2">
    <source>
        <dbReference type="EMBL" id="ORY60629.1"/>
    </source>
</evidence>
<sequence length="272" mass="29277">MASGIGDAETLTTLHQAGRLDDLEISDWINNTAVGAGLFDNPNTFIELRSPNVTSYTYSYDNPVAADKQLYLDTRSGPYSFASQTSVFWRYAQHDDGSVTGLQGTIDSSGYSDFTDEHTITLNIYGTSGLKSVGRVVLDENFIAKPTDNVYYSDPQDAADIAAFIRELFDALPSEGSEGAGLTPLNIAQNATVEEISAYVTTMSDYAKGSVNHWSSSCRLESCVDGEAKVVGMDNLYVVDGSIVPPLTVNPQMGIMIAAERASEFILGAWSA</sequence>
<dbReference type="InParanoid" id="A0A1Y2DN77"/>
<comment type="caution">
    <text evidence="2">The sequence shown here is derived from an EMBL/GenBank/DDBJ whole genome shotgun (WGS) entry which is preliminary data.</text>
</comment>
<dbReference type="PANTHER" id="PTHR47190:SF1">
    <property type="entry name" value="GLUCOSE-METHANOL-CHOLINE OXIDOREDUCTASE N-TERMINAL DOMAIN-CONTAINING PROTEIN"/>
    <property type="match status" value="1"/>
</dbReference>